<keyword evidence="3" id="KW-0472">Membrane</keyword>
<sequence length="384" mass="41359">MTYIHAVNIGLAAAVICGIAAEYLYDRSLKAAFWWMLTFVALMLHSVASVAAPLVFTEPVSGFIAFAFSIMAISCLNVGIAQYFGSRVPWRLIDVVLVIAVVVNFVAGMTFPQSMVASSTAALLLAGAQASGIAILLGTKRGRRDRVFATILVLSTLNFASRPFIEAFAPQGGAIAMHVNNTLVMIALANLLMLRLATRLLKDMKGQSETDSLSGLFNRHGFQVAVNGARKLSQSVNPASLIICDLDHFKSINDEHGHYAGDRVIAAFGRLVRAGARDGDICGRVGGEEFCVYLHNSDARSARLFAEWLRVAFSSTSYPEIDGNTRFTASFGVTQVDSDESIEAAYMRADKALYRAKREGRNCVRSVGEAAELSGISFSPRPAG</sequence>
<dbReference type="PANTHER" id="PTHR45138:SF9">
    <property type="entry name" value="DIGUANYLATE CYCLASE DGCM-RELATED"/>
    <property type="match status" value="1"/>
</dbReference>
<protein>
    <recommendedName>
        <fullName evidence="1">diguanylate cyclase</fullName>
        <ecNumber evidence="1">2.7.7.65</ecNumber>
    </recommendedName>
</protein>
<comment type="catalytic activity">
    <reaction evidence="2">
        <text>2 GTP = 3',3'-c-di-GMP + 2 diphosphate</text>
        <dbReference type="Rhea" id="RHEA:24898"/>
        <dbReference type="ChEBI" id="CHEBI:33019"/>
        <dbReference type="ChEBI" id="CHEBI:37565"/>
        <dbReference type="ChEBI" id="CHEBI:58805"/>
        <dbReference type="EC" id="2.7.7.65"/>
    </reaction>
</comment>
<proteinExistence type="predicted"/>
<gene>
    <name evidence="5" type="ORF">OOZ53_09430</name>
</gene>
<evidence type="ECO:0000313" key="6">
    <source>
        <dbReference type="Proteomes" id="UP001148313"/>
    </source>
</evidence>
<accession>A0ABT4VLH4</accession>
<reference evidence="5" key="1">
    <citation type="submission" date="2022-11" db="EMBL/GenBank/DDBJ databases">
        <title>Hoeflea poritis sp. nov., isolated from scleractinian coral Porites lutea.</title>
        <authorList>
            <person name="Zhang G."/>
            <person name="Wei Q."/>
            <person name="Cai L."/>
        </authorList>
    </citation>
    <scope>NUCLEOTIDE SEQUENCE</scope>
    <source>
        <strain evidence="5">E7-10</strain>
    </source>
</reference>
<evidence type="ECO:0000313" key="5">
    <source>
        <dbReference type="EMBL" id="MDA4845568.1"/>
    </source>
</evidence>
<feature type="transmembrane region" description="Helical" evidence="3">
    <location>
        <begin position="177"/>
        <end position="197"/>
    </location>
</feature>
<feature type="domain" description="GGDEF" evidence="4">
    <location>
        <begin position="237"/>
        <end position="369"/>
    </location>
</feature>
<feature type="transmembrane region" description="Helical" evidence="3">
    <location>
        <begin position="62"/>
        <end position="80"/>
    </location>
</feature>
<feature type="transmembrane region" description="Helical" evidence="3">
    <location>
        <begin position="117"/>
        <end position="138"/>
    </location>
</feature>
<dbReference type="InterPro" id="IPR050469">
    <property type="entry name" value="Diguanylate_Cyclase"/>
</dbReference>
<feature type="transmembrane region" description="Helical" evidence="3">
    <location>
        <begin position="32"/>
        <end position="56"/>
    </location>
</feature>
<dbReference type="NCBIfam" id="TIGR00254">
    <property type="entry name" value="GGDEF"/>
    <property type="match status" value="1"/>
</dbReference>
<feature type="transmembrane region" description="Helical" evidence="3">
    <location>
        <begin position="92"/>
        <end position="111"/>
    </location>
</feature>
<feature type="transmembrane region" description="Helical" evidence="3">
    <location>
        <begin position="147"/>
        <end position="165"/>
    </location>
</feature>
<dbReference type="RefSeq" id="WP_271089221.1">
    <property type="nucleotide sequence ID" value="NZ_JAPJZH010000005.1"/>
</dbReference>
<evidence type="ECO:0000259" key="4">
    <source>
        <dbReference type="PROSITE" id="PS50887"/>
    </source>
</evidence>
<dbReference type="InterPro" id="IPR029787">
    <property type="entry name" value="Nucleotide_cyclase"/>
</dbReference>
<dbReference type="InterPro" id="IPR043128">
    <property type="entry name" value="Rev_trsase/Diguanyl_cyclase"/>
</dbReference>
<dbReference type="PANTHER" id="PTHR45138">
    <property type="entry name" value="REGULATORY COMPONENTS OF SENSORY TRANSDUCTION SYSTEM"/>
    <property type="match status" value="1"/>
</dbReference>
<dbReference type="PROSITE" id="PS50887">
    <property type="entry name" value="GGDEF"/>
    <property type="match status" value="1"/>
</dbReference>
<keyword evidence="3" id="KW-1133">Transmembrane helix</keyword>
<dbReference type="CDD" id="cd01949">
    <property type="entry name" value="GGDEF"/>
    <property type="match status" value="1"/>
</dbReference>
<dbReference type="EMBL" id="JAPJZH010000005">
    <property type="protein sequence ID" value="MDA4845568.1"/>
    <property type="molecule type" value="Genomic_DNA"/>
</dbReference>
<comment type="caution">
    <text evidence="5">The sequence shown here is derived from an EMBL/GenBank/DDBJ whole genome shotgun (WGS) entry which is preliminary data.</text>
</comment>
<feature type="transmembrane region" description="Helical" evidence="3">
    <location>
        <begin position="6"/>
        <end position="25"/>
    </location>
</feature>
<dbReference type="InterPro" id="IPR000160">
    <property type="entry name" value="GGDEF_dom"/>
</dbReference>
<dbReference type="Gene3D" id="3.30.70.270">
    <property type="match status" value="1"/>
</dbReference>
<evidence type="ECO:0000256" key="3">
    <source>
        <dbReference type="SAM" id="Phobius"/>
    </source>
</evidence>
<keyword evidence="3" id="KW-0812">Transmembrane</keyword>
<dbReference type="Pfam" id="PF00990">
    <property type="entry name" value="GGDEF"/>
    <property type="match status" value="1"/>
</dbReference>
<evidence type="ECO:0000256" key="2">
    <source>
        <dbReference type="ARBA" id="ARBA00034247"/>
    </source>
</evidence>
<keyword evidence="6" id="KW-1185">Reference proteome</keyword>
<organism evidence="5 6">
    <name type="scientific">Hoeflea poritis</name>
    <dbReference type="NCBI Taxonomy" id="2993659"/>
    <lineage>
        <taxon>Bacteria</taxon>
        <taxon>Pseudomonadati</taxon>
        <taxon>Pseudomonadota</taxon>
        <taxon>Alphaproteobacteria</taxon>
        <taxon>Hyphomicrobiales</taxon>
        <taxon>Rhizobiaceae</taxon>
        <taxon>Hoeflea</taxon>
    </lineage>
</organism>
<dbReference type="Proteomes" id="UP001148313">
    <property type="component" value="Unassembled WGS sequence"/>
</dbReference>
<dbReference type="SUPFAM" id="SSF55073">
    <property type="entry name" value="Nucleotide cyclase"/>
    <property type="match status" value="1"/>
</dbReference>
<dbReference type="SMART" id="SM00267">
    <property type="entry name" value="GGDEF"/>
    <property type="match status" value="1"/>
</dbReference>
<dbReference type="EC" id="2.7.7.65" evidence="1"/>
<evidence type="ECO:0000256" key="1">
    <source>
        <dbReference type="ARBA" id="ARBA00012528"/>
    </source>
</evidence>
<name>A0ABT4VLH4_9HYPH</name>